<keyword evidence="2" id="KW-1003">Cell membrane</keyword>
<keyword evidence="5 6" id="KW-0472">Membrane</keyword>
<dbReference type="Proteomes" id="UP000319296">
    <property type="component" value="Unassembled WGS sequence"/>
</dbReference>
<feature type="transmembrane region" description="Helical" evidence="6">
    <location>
        <begin position="174"/>
        <end position="200"/>
    </location>
</feature>
<dbReference type="PANTHER" id="PTHR30250:SF11">
    <property type="entry name" value="O-ANTIGEN TRANSPORTER-RELATED"/>
    <property type="match status" value="1"/>
</dbReference>
<gene>
    <name evidence="7" type="ORF">EVG15_09540</name>
</gene>
<evidence type="ECO:0000256" key="4">
    <source>
        <dbReference type="ARBA" id="ARBA00022989"/>
    </source>
</evidence>
<feature type="transmembrane region" description="Helical" evidence="6">
    <location>
        <begin position="121"/>
        <end position="140"/>
    </location>
</feature>
<dbReference type="AlphaFoldDB" id="A0A519BKH7"/>
<dbReference type="EMBL" id="SGBB01000023">
    <property type="protein sequence ID" value="RZD17767.1"/>
    <property type="molecule type" value="Genomic_DNA"/>
</dbReference>
<sequence length="490" mass="55218">METAQLTYKQRFIKNLSLLYLATLISKIFALIINILLVRKLGASIYGEYGFALTLVTYFTLIADSGLSSYGETTIAKDRIKAKKTAGDIFSFNLILSLASFFILLFLAIKVLRFGKIQTNMLLLISILPLIEIFSFNYVIKALEKNQIMAFSVFFGRLIYFLGIIVFVENKSDYLFAILFFIVGAFLTSIIQFGFVIRLIGKIKLNFSFKNFKYLAVNGMPFGIVSALLILYGSLPVLFLKVFSTDKNIGYYYMAGRLVFFVSSFIGLIMGAFIPIISEAIKNNDFKKQSSIISELLRFNYTFLIPICFGGVVLSRQIISVFFGSKYMLSAQLLDIMIWSILFMGISSVFGGYLTSLQDRKSLILSFLVICIVGVLTVPVLIKLFGVYGAAISSLFNEFIMVVSLIIFSSRRNKNKNIYDRINIKVNALNLIKVLLISAIMAYIVWFFSVVLYFNIALSITAGIFIYFVLSVILKTLSIKDLSEIKGTIR</sequence>
<evidence type="ECO:0000256" key="6">
    <source>
        <dbReference type="SAM" id="Phobius"/>
    </source>
</evidence>
<feature type="transmembrane region" description="Helical" evidence="6">
    <location>
        <begin position="49"/>
        <end position="68"/>
    </location>
</feature>
<reference evidence="7 8" key="1">
    <citation type="journal article" date="2019" name="ISME J.">
        <title>Insights into ecological role of a new deltaproteobacterial order Candidatus Acidulodesulfobacterales by metagenomics and metatranscriptomics.</title>
        <authorList>
            <person name="Tan S."/>
            <person name="Liu J."/>
            <person name="Fang Y."/>
            <person name="Hedlund B.P."/>
            <person name="Lian Z.H."/>
            <person name="Huang L.Y."/>
            <person name="Li J.T."/>
            <person name="Huang L.N."/>
            <person name="Li W.J."/>
            <person name="Jiang H.C."/>
            <person name="Dong H.L."/>
            <person name="Shu W.S."/>
        </authorList>
    </citation>
    <scope>NUCLEOTIDE SEQUENCE [LARGE SCALE GENOMIC DNA]</scope>
    <source>
        <strain evidence="7">AP1</strain>
    </source>
</reference>
<evidence type="ECO:0000313" key="8">
    <source>
        <dbReference type="Proteomes" id="UP000319296"/>
    </source>
</evidence>
<accession>A0A519BKH7</accession>
<dbReference type="GO" id="GO:0005886">
    <property type="term" value="C:plasma membrane"/>
    <property type="evidence" value="ECO:0007669"/>
    <property type="project" value="UniProtKB-SubCell"/>
</dbReference>
<comment type="caution">
    <text evidence="7">The sequence shown here is derived from an EMBL/GenBank/DDBJ whole genome shotgun (WGS) entry which is preliminary data.</text>
</comment>
<organism evidence="7 8">
    <name type="scientific">Candidatus Acididesulfobacter diazotrophicus</name>
    <dbReference type="NCBI Taxonomy" id="2597226"/>
    <lineage>
        <taxon>Bacteria</taxon>
        <taxon>Deltaproteobacteria</taxon>
        <taxon>Candidatus Acidulodesulfobacterales</taxon>
        <taxon>Candidatus Acididesulfobacter</taxon>
    </lineage>
</organism>
<feature type="transmembrane region" description="Helical" evidence="6">
    <location>
        <begin position="255"/>
        <end position="278"/>
    </location>
</feature>
<feature type="transmembrane region" description="Helical" evidence="6">
    <location>
        <begin position="452"/>
        <end position="474"/>
    </location>
</feature>
<evidence type="ECO:0000256" key="1">
    <source>
        <dbReference type="ARBA" id="ARBA00004651"/>
    </source>
</evidence>
<feature type="transmembrane region" description="Helical" evidence="6">
    <location>
        <begin position="18"/>
        <end position="37"/>
    </location>
</feature>
<keyword evidence="4 6" id="KW-1133">Transmembrane helix</keyword>
<protein>
    <submittedName>
        <fullName evidence="7">Uncharacterized protein</fullName>
    </submittedName>
</protein>
<evidence type="ECO:0000256" key="3">
    <source>
        <dbReference type="ARBA" id="ARBA00022692"/>
    </source>
</evidence>
<feature type="transmembrane region" description="Helical" evidence="6">
    <location>
        <begin position="388"/>
        <end position="408"/>
    </location>
</feature>
<evidence type="ECO:0000256" key="5">
    <source>
        <dbReference type="ARBA" id="ARBA00023136"/>
    </source>
</evidence>
<feature type="transmembrane region" description="Helical" evidence="6">
    <location>
        <begin position="147"/>
        <end position="168"/>
    </location>
</feature>
<evidence type="ECO:0000256" key="2">
    <source>
        <dbReference type="ARBA" id="ARBA00022475"/>
    </source>
</evidence>
<feature type="transmembrane region" description="Helical" evidence="6">
    <location>
        <begin position="336"/>
        <end position="356"/>
    </location>
</feature>
<name>A0A519BKH7_9DELT</name>
<comment type="subcellular location">
    <subcellularLocation>
        <location evidence="1">Cell membrane</location>
        <topology evidence="1">Multi-pass membrane protein</topology>
    </subcellularLocation>
</comment>
<feature type="transmembrane region" description="Helical" evidence="6">
    <location>
        <begin position="363"/>
        <end position="382"/>
    </location>
</feature>
<proteinExistence type="predicted"/>
<dbReference type="InterPro" id="IPR050833">
    <property type="entry name" value="Poly_Biosynth_Transport"/>
</dbReference>
<evidence type="ECO:0000313" key="7">
    <source>
        <dbReference type="EMBL" id="RZD17767.1"/>
    </source>
</evidence>
<dbReference type="PANTHER" id="PTHR30250">
    <property type="entry name" value="PST FAMILY PREDICTED COLANIC ACID TRANSPORTER"/>
    <property type="match status" value="1"/>
</dbReference>
<dbReference type="InterPro" id="IPR002797">
    <property type="entry name" value="Polysacc_synth"/>
</dbReference>
<keyword evidence="3 6" id="KW-0812">Transmembrane</keyword>
<feature type="transmembrane region" description="Helical" evidence="6">
    <location>
        <begin position="89"/>
        <end position="109"/>
    </location>
</feature>
<feature type="transmembrane region" description="Helical" evidence="6">
    <location>
        <begin position="428"/>
        <end position="446"/>
    </location>
</feature>
<feature type="transmembrane region" description="Helical" evidence="6">
    <location>
        <begin position="212"/>
        <end position="235"/>
    </location>
</feature>
<feature type="transmembrane region" description="Helical" evidence="6">
    <location>
        <begin position="299"/>
        <end position="324"/>
    </location>
</feature>
<dbReference type="Pfam" id="PF01943">
    <property type="entry name" value="Polysacc_synt"/>
    <property type="match status" value="1"/>
</dbReference>